<sequence>MNEWVKVVQRKYTYSELNELPGAGADAHGHQYYQDASYVMKVLCRRRKPSMQVM</sequence>
<keyword evidence="2" id="KW-1185">Reference proteome</keyword>
<comment type="caution">
    <text evidence="1">The sequence shown here is derived from an EMBL/GenBank/DDBJ whole genome shotgun (WGS) entry which is preliminary data.</text>
</comment>
<dbReference type="Proteomes" id="UP000828390">
    <property type="component" value="Unassembled WGS sequence"/>
</dbReference>
<organism evidence="1 2">
    <name type="scientific">Dreissena polymorpha</name>
    <name type="common">Zebra mussel</name>
    <name type="synonym">Mytilus polymorpha</name>
    <dbReference type="NCBI Taxonomy" id="45954"/>
    <lineage>
        <taxon>Eukaryota</taxon>
        <taxon>Metazoa</taxon>
        <taxon>Spiralia</taxon>
        <taxon>Lophotrochozoa</taxon>
        <taxon>Mollusca</taxon>
        <taxon>Bivalvia</taxon>
        <taxon>Autobranchia</taxon>
        <taxon>Heteroconchia</taxon>
        <taxon>Euheterodonta</taxon>
        <taxon>Imparidentia</taxon>
        <taxon>Neoheterodontei</taxon>
        <taxon>Myida</taxon>
        <taxon>Dreissenoidea</taxon>
        <taxon>Dreissenidae</taxon>
        <taxon>Dreissena</taxon>
    </lineage>
</organism>
<gene>
    <name evidence="1" type="ORF">DPMN_177535</name>
</gene>
<dbReference type="AlphaFoldDB" id="A0A9D4IHX2"/>
<proteinExistence type="predicted"/>
<accession>A0A9D4IHX2</accession>
<evidence type="ECO:0000313" key="2">
    <source>
        <dbReference type="Proteomes" id="UP000828390"/>
    </source>
</evidence>
<dbReference type="EMBL" id="JAIWYP010000009">
    <property type="protein sequence ID" value="KAH3776121.1"/>
    <property type="molecule type" value="Genomic_DNA"/>
</dbReference>
<reference evidence="1" key="1">
    <citation type="journal article" date="2019" name="bioRxiv">
        <title>The Genome of the Zebra Mussel, Dreissena polymorpha: A Resource for Invasive Species Research.</title>
        <authorList>
            <person name="McCartney M.A."/>
            <person name="Auch B."/>
            <person name="Kono T."/>
            <person name="Mallez S."/>
            <person name="Zhang Y."/>
            <person name="Obille A."/>
            <person name="Becker A."/>
            <person name="Abrahante J.E."/>
            <person name="Garbe J."/>
            <person name="Badalamenti J.P."/>
            <person name="Herman A."/>
            <person name="Mangelson H."/>
            <person name="Liachko I."/>
            <person name="Sullivan S."/>
            <person name="Sone E.D."/>
            <person name="Koren S."/>
            <person name="Silverstein K.A.T."/>
            <person name="Beckman K.B."/>
            <person name="Gohl D.M."/>
        </authorList>
    </citation>
    <scope>NUCLEOTIDE SEQUENCE</scope>
    <source>
        <strain evidence="1">Duluth1</strain>
        <tissue evidence="1">Whole animal</tissue>
    </source>
</reference>
<name>A0A9D4IHX2_DREPO</name>
<reference evidence="1" key="2">
    <citation type="submission" date="2020-11" db="EMBL/GenBank/DDBJ databases">
        <authorList>
            <person name="McCartney M.A."/>
            <person name="Auch B."/>
            <person name="Kono T."/>
            <person name="Mallez S."/>
            <person name="Becker A."/>
            <person name="Gohl D.M."/>
            <person name="Silverstein K.A.T."/>
            <person name="Koren S."/>
            <person name="Bechman K.B."/>
            <person name="Herman A."/>
            <person name="Abrahante J.E."/>
            <person name="Garbe J."/>
        </authorList>
    </citation>
    <scope>NUCLEOTIDE SEQUENCE</scope>
    <source>
        <strain evidence="1">Duluth1</strain>
        <tissue evidence="1">Whole animal</tissue>
    </source>
</reference>
<evidence type="ECO:0000313" key="1">
    <source>
        <dbReference type="EMBL" id="KAH3776121.1"/>
    </source>
</evidence>
<protein>
    <submittedName>
        <fullName evidence="1">Uncharacterized protein</fullName>
    </submittedName>
</protein>